<dbReference type="PRINTS" id="PR00987">
    <property type="entry name" value="TRNASYNTHGLU"/>
</dbReference>
<name>A0AA35UH25_9PROT</name>
<dbReference type="Gene3D" id="3.40.50.620">
    <property type="entry name" value="HUPs"/>
    <property type="match status" value="1"/>
</dbReference>
<feature type="domain" description="Aminoacyl-tRNA synthetase class I anticodon-binding" evidence="10">
    <location>
        <begin position="381"/>
        <end position="441"/>
    </location>
</feature>
<dbReference type="Pfam" id="PF19269">
    <property type="entry name" value="Anticodon_2"/>
    <property type="match status" value="1"/>
</dbReference>
<dbReference type="InterPro" id="IPR008925">
    <property type="entry name" value="aa_tRNA-synth_I_cd-bd_sf"/>
</dbReference>
<comment type="catalytic activity">
    <reaction evidence="8">
        <text>tRNA(Glu) + L-glutamate + ATP = L-glutamyl-tRNA(Glu) + AMP + diphosphate</text>
        <dbReference type="Rhea" id="RHEA:23540"/>
        <dbReference type="Rhea" id="RHEA-COMP:9663"/>
        <dbReference type="Rhea" id="RHEA-COMP:9680"/>
        <dbReference type="ChEBI" id="CHEBI:29985"/>
        <dbReference type="ChEBI" id="CHEBI:30616"/>
        <dbReference type="ChEBI" id="CHEBI:33019"/>
        <dbReference type="ChEBI" id="CHEBI:78442"/>
        <dbReference type="ChEBI" id="CHEBI:78520"/>
        <dbReference type="ChEBI" id="CHEBI:456215"/>
        <dbReference type="EC" id="6.1.1.17"/>
    </reaction>
</comment>
<dbReference type="RefSeq" id="WP_289841429.1">
    <property type="nucleotide sequence ID" value="NZ_CATKSH010000011.1"/>
</dbReference>
<reference evidence="11" key="1">
    <citation type="submission" date="2023-03" db="EMBL/GenBank/DDBJ databases">
        <authorList>
            <person name="Cleenwerck I."/>
        </authorList>
    </citation>
    <scope>NUCLEOTIDE SEQUENCE</scope>
    <source>
        <strain evidence="11">LMG 32879</strain>
    </source>
</reference>
<dbReference type="PROSITE" id="PS00178">
    <property type="entry name" value="AA_TRNA_LIGASE_I"/>
    <property type="match status" value="1"/>
</dbReference>
<dbReference type="InterPro" id="IPR049940">
    <property type="entry name" value="GluQ/Sye"/>
</dbReference>
<evidence type="ECO:0000256" key="4">
    <source>
        <dbReference type="ARBA" id="ARBA00022741"/>
    </source>
</evidence>
<comment type="caution">
    <text evidence="8">Lacks conserved residue(s) required for the propagation of feature annotation.</text>
</comment>
<keyword evidence="4 8" id="KW-0547">Nucleotide-binding</keyword>
<evidence type="ECO:0000256" key="3">
    <source>
        <dbReference type="ARBA" id="ARBA00022598"/>
    </source>
</evidence>
<keyword evidence="7 8" id="KW-0030">Aminoacyl-tRNA synthetase</keyword>
<dbReference type="PANTHER" id="PTHR43311">
    <property type="entry name" value="GLUTAMATE--TRNA LIGASE"/>
    <property type="match status" value="1"/>
</dbReference>
<accession>A0AA35UH25</accession>
<dbReference type="HAMAP" id="MF_00022">
    <property type="entry name" value="Glu_tRNA_synth_type1"/>
    <property type="match status" value="1"/>
</dbReference>
<evidence type="ECO:0000259" key="10">
    <source>
        <dbReference type="Pfam" id="PF19269"/>
    </source>
</evidence>
<dbReference type="InterPro" id="IPR001412">
    <property type="entry name" value="aa-tRNA-synth_I_CS"/>
</dbReference>
<keyword evidence="5 8" id="KW-0067">ATP-binding</keyword>
<dbReference type="Gene3D" id="1.10.10.350">
    <property type="match status" value="1"/>
</dbReference>
<dbReference type="GO" id="GO:0004818">
    <property type="term" value="F:glutamate-tRNA ligase activity"/>
    <property type="evidence" value="ECO:0007669"/>
    <property type="project" value="UniProtKB-UniRule"/>
</dbReference>
<keyword evidence="6 8" id="KW-0648">Protein biosynthesis</keyword>
<dbReference type="InterPro" id="IPR020751">
    <property type="entry name" value="aa-tRNA-synth_I_codon-bd_sub2"/>
</dbReference>
<dbReference type="EMBL" id="CATKSH010000011">
    <property type="protein sequence ID" value="CAI9121171.1"/>
    <property type="molecule type" value="Genomic_DNA"/>
</dbReference>
<organism evidence="11 12">
    <name type="scientific">Brytella acorum</name>
    <dbReference type="NCBI Taxonomy" id="2959299"/>
    <lineage>
        <taxon>Bacteria</taxon>
        <taxon>Pseudomonadati</taxon>
        <taxon>Pseudomonadota</taxon>
        <taxon>Alphaproteobacteria</taxon>
        <taxon>Acetobacterales</taxon>
        <taxon>Acetobacteraceae</taxon>
        <taxon>Brytella</taxon>
    </lineage>
</organism>
<feature type="short sequence motif" description="'KMSKS' region" evidence="8">
    <location>
        <begin position="240"/>
        <end position="244"/>
    </location>
</feature>
<feature type="domain" description="Glutamyl/glutaminyl-tRNA synthetase class Ib catalytic" evidence="9">
    <location>
        <begin position="2"/>
        <end position="305"/>
    </location>
</feature>
<feature type="binding site" evidence="8">
    <location>
        <position position="243"/>
    </location>
    <ligand>
        <name>ATP</name>
        <dbReference type="ChEBI" id="CHEBI:30616"/>
    </ligand>
</feature>
<evidence type="ECO:0000313" key="11">
    <source>
        <dbReference type="EMBL" id="CAI9121171.1"/>
    </source>
</evidence>
<keyword evidence="3 8" id="KW-0436">Ligase</keyword>
<dbReference type="InterPro" id="IPR004527">
    <property type="entry name" value="Glu-tRNA-ligase_bac/mito"/>
</dbReference>
<keyword evidence="12" id="KW-1185">Reference proteome</keyword>
<dbReference type="AlphaFoldDB" id="A0AA35UH25"/>
<dbReference type="EC" id="6.1.1.17" evidence="8"/>
<comment type="subcellular location">
    <subcellularLocation>
        <location evidence="8">Cytoplasm</location>
    </subcellularLocation>
</comment>
<dbReference type="InterPro" id="IPR020058">
    <property type="entry name" value="Glu/Gln-tRNA-synth_Ib_cat-dom"/>
</dbReference>
<gene>
    <name evidence="8 11" type="primary">gltX</name>
    <name evidence="11" type="ORF">LMG32879_002017</name>
</gene>
<dbReference type="InterPro" id="IPR014729">
    <property type="entry name" value="Rossmann-like_a/b/a_fold"/>
</dbReference>
<comment type="similarity">
    <text evidence="1 8">Belongs to the class-I aminoacyl-tRNA synthetase family. Glutamate--tRNA ligase type 1 subfamily.</text>
</comment>
<comment type="function">
    <text evidence="8">Catalyzes the attachment of glutamate to tRNA(Glu) in a two-step reaction: glutamate is first activated by ATP to form Glu-AMP and then transferred to the acceptor end of tRNA(Glu).</text>
</comment>
<comment type="caution">
    <text evidence="11">The sequence shown here is derived from an EMBL/GenBank/DDBJ whole genome shotgun (WGS) entry which is preliminary data.</text>
</comment>
<dbReference type="GO" id="GO:0005524">
    <property type="term" value="F:ATP binding"/>
    <property type="evidence" value="ECO:0007669"/>
    <property type="project" value="UniProtKB-UniRule"/>
</dbReference>
<dbReference type="InterPro" id="IPR045462">
    <property type="entry name" value="aa-tRNA-synth_I_cd-bd"/>
</dbReference>
<dbReference type="SUPFAM" id="SSF52374">
    <property type="entry name" value="Nucleotidylyl transferase"/>
    <property type="match status" value="1"/>
</dbReference>
<dbReference type="NCBIfam" id="TIGR00464">
    <property type="entry name" value="gltX_bact"/>
    <property type="match status" value="1"/>
</dbReference>
<evidence type="ECO:0000259" key="9">
    <source>
        <dbReference type="Pfam" id="PF00749"/>
    </source>
</evidence>
<dbReference type="GO" id="GO:0005737">
    <property type="term" value="C:cytoplasm"/>
    <property type="evidence" value="ECO:0007669"/>
    <property type="project" value="UniProtKB-SubCell"/>
</dbReference>
<comment type="subunit">
    <text evidence="8">Monomer.</text>
</comment>
<proteinExistence type="inferred from homology"/>
<evidence type="ECO:0000256" key="8">
    <source>
        <dbReference type="HAMAP-Rule" id="MF_00022"/>
    </source>
</evidence>
<evidence type="ECO:0000256" key="2">
    <source>
        <dbReference type="ARBA" id="ARBA00022490"/>
    </source>
</evidence>
<evidence type="ECO:0000256" key="7">
    <source>
        <dbReference type="ARBA" id="ARBA00023146"/>
    </source>
</evidence>
<dbReference type="GO" id="GO:0006424">
    <property type="term" value="P:glutamyl-tRNA aminoacylation"/>
    <property type="evidence" value="ECO:0007669"/>
    <property type="project" value="UniProtKB-UniRule"/>
</dbReference>
<dbReference type="Pfam" id="PF00749">
    <property type="entry name" value="tRNA-synt_1c"/>
    <property type="match status" value="1"/>
</dbReference>
<evidence type="ECO:0000256" key="5">
    <source>
        <dbReference type="ARBA" id="ARBA00022840"/>
    </source>
</evidence>
<dbReference type="GO" id="GO:0000049">
    <property type="term" value="F:tRNA binding"/>
    <property type="evidence" value="ECO:0007669"/>
    <property type="project" value="InterPro"/>
</dbReference>
<evidence type="ECO:0000313" key="12">
    <source>
        <dbReference type="Proteomes" id="UP001176960"/>
    </source>
</evidence>
<evidence type="ECO:0000256" key="6">
    <source>
        <dbReference type="ARBA" id="ARBA00022917"/>
    </source>
</evidence>
<dbReference type="Proteomes" id="UP001176960">
    <property type="component" value="Unassembled WGS sequence"/>
</dbReference>
<keyword evidence="2 8" id="KW-0963">Cytoplasm</keyword>
<evidence type="ECO:0000256" key="1">
    <source>
        <dbReference type="ARBA" id="ARBA00007894"/>
    </source>
</evidence>
<feature type="short sequence motif" description="'HIGH' region" evidence="8">
    <location>
        <begin position="7"/>
        <end position="17"/>
    </location>
</feature>
<dbReference type="PANTHER" id="PTHR43311:SF2">
    <property type="entry name" value="GLUTAMATE--TRNA LIGASE, MITOCHONDRIAL-RELATED"/>
    <property type="match status" value="1"/>
</dbReference>
<dbReference type="InterPro" id="IPR000924">
    <property type="entry name" value="Glu/Gln-tRNA-synth"/>
</dbReference>
<dbReference type="SUPFAM" id="SSF48163">
    <property type="entry name" value="An anticodon-binding domain of class I aminoacyl-tRNA synthetases"/>
    <property type="match status" value="1"/>
</dbReference>
<sequence length="445" mass="50390">MKLRFAPSPTGYLHVGNARLAVANALFARRHGGKFLLRIDDTDRERSRAEYESAIETDLRWLGLDWDEKIHQSERMEHYEAAIEALKASGRLYPCFESELELTAKREMRLRAGKAPVYDRAMLKMTAEQRERAEANGKVPYWRFKLSDTTRRWHDLVMGECTVKLPSISDPVLLRADGTILYTLASVVDDIALGVTHIVRGEDHVTNTGVQLDIIEALGVLPSRFKFAHLPLLLDDEGRKLSKRLDALALRALRSDGVEADAVVSYLARIGSSDDPVPMTVQQAAETFDLTRMSRSAARFDMRQLLGLNRRMLHERSFDEMRDRLPAHATEDFWNVIRGNIDLTCEIAHWWHVVAGDIVPPELPDDMVFLEQAVTVLPPGPWEAETWKAWTGALRELSGRSGKAMFRPLRLALTGEEAGPELHALCRLMGHDRVKRRLEEAARSA</sequence>
<protein>
    <recommendedName>
        <fullName evidence="8">Glutamate--tRNA ligase</fullName>
        <ecNumber evidence="8">6.1.1.17</ecNumber>
    </recommendedName>
    <alternativeName>
        <fullName evidence="8">Glutamyl-tRNA synthetase</fullName>
        <shortName evidence="8">GluRS</shortName>
    </alternativeName>
</protein>